<feature type="region of interest" description="Disordered" evidence="1">
    <location>
        <begin position="26"/>
        <end position="50"/>
    </location>
</feature>
<keyword evidence="2" id="KW-0732">Signal</keyword>
<evidence type="ECO:0000256" key="1">
    <source>
        <dbReference type="SAM" id="MobiDB-lite"/>
    </source>
</evidence>
<dbReference type="EMBL" id="ML977586">
    <property type="protein sequence ID" value="KAF2000872.1"/>
    <property type="molecule type" value="Genomic_DNA"/>
</dbReference>
<organism evidence="3 4">
    <name type="scientific">Amniculicola lignicola CBS 123094</name>
    <dbReference type="NCBI Taxonomy" id="1392246"/>
    <lineage>
        <taxon>Eukaryota</taxon>
        <taxon>Fungi</taxon>
        <taxon>Dikarya</taxon>
        <taxon>Ascomycota</taxon>
        <taxon>Pezizomycotina</taxon>
        <taxon>Dothideomycetes</taxon>
        <taxon>Pleosporomycetidae</taxon>
        <taxon>Pleosporales</taxon>
        <taxon>Amniculicolaceae</taxon>
        <taxon>Amniculicola</taxon>
    </lineage>
</organism>
<dbReference type="Proteomes" id="UP000799779">
    <property type="component" value="Unassembled WGS sequence"/>
</dbReference>
<feature type="chain" id="PRO_5025435374" evidence="2">
    <location>
        <begin position="19"/>
        <end position="155"/>
    </location>
</feature>
<dbReference type="AlphaFoldDB" id="A0A6A5WGW4"/>
<reference evidence="3" key="1">
    <citation type="journal article" date="2020" name="Stud. Mycol.">
        <title>101 Dothideomycetes genomes: a test case for predicting lifestyles and emergence of pathogens.</title>
        <authorList>
            <person name="Haridas S."/>
            <person name="Albert R."/>
            <person name="Binder M."/>
            <person name="Bloem J."/>
            <person name="Labutti K."/>
            <person name="Salamov A."/>
            <person name="Andreopoulos B."/>
            <person name="Baker S."/>
            <person name="Barry K."/>
            <person name="Bills G."/>
            <person name="Bluhm B."/>
            <person name="Cannon C."/>
            <person name="Castanera R."/>
            <person name="Culley D."/>
            <person name="Daum C."/>
            <person name="Ezra D."/>
            <person name="Gonzalez J."/>
            <person name="Henrissat B."/>
            <person name="Kuo A."/>
            <person name="Liang C."/>
            <person name="Lipzen A."/>
            <person name="Lutzoni F."/>
            <person name="Magnuson J."/>
            <person name="Mondo S."/>
            <person name="Nolan M."/>
            <person name="Ohm R."/>
            <person name="Pangilinan J."/>
            <person name="Park H.-J."/>
            <person name="Ramirez L."/>
            <person name="Alfaro M."/>
            <person name="Sun H."/>
            <person name="Tritt A."/>
            <person name="Yoshinaga Y."/>
            <person name="Zwiers L.-H."/>
            <person name="Turgeon B."/>
            <person name="Goodwin S."/>
            <person name="Spatafora J."/>
            <person name="Crous P."/>
            <person name="Grigoriev I."/>
        </authorList>
    </citation>
    <scope>NUCLEOTIDE SEQUENCE</scope>
    <source>
        <strain evidence="3">CBS 123094</strain>
    </source>
</reference>
<evidence type="ECO:0000256" key="2">
    <source>
        <dbReference type="SAM" id="SignalP"/>
    </source>
</evidence>
<protein>
    <submittedName>
        <fullName evidence="3">Uncharacterized protein</fullName>
    </submittedName>
</protein>
<sequence length="155" mass="16514">MKNSVILALALAGCQVLAAPAWGTYRKREDEPTTPAAAATGNPASGDDAPSVIISISTLTIYTTGLPPSATASSAFSAPTVNESLPENVKSLQKILIKEITIANEIGFTPDDDKKYPDANVKDEGDAKKAIEDVQEIIWSLDLKKKCPKQEENKD</sequence>
<gene>
    <name evidence="3" type="ORF">P154DRAFT_597985</name>
</gene>
<feature type="compositionally biased region" description="Low complexity" evidence="1">
    <location>
        <begin position="33"/>
        <end position="44"/>
    </location>
</feature>
<feature type="signal peptide" evidence="2">
    <location>
        <begin position="1"/>
        <end position="18"/>
    </location>
</feature>
<accession>A0A6A5WGW4</accession>
<keyword evidence="4" id="KW-1185">Reference proteome</keyword>
<name>A0A6A5WGW4_9PLEO</name>
<proteinExistence type="predicted"/>
<evidence type="ECO:0000313" key="3">
    <source>
        <dbReference type="EMBL" id="KAF2000872.1"/>
    </source>
</evidence>
<evidence type="ECO:0000313" key="4">
    <source>
        <dbReference type="Proteomes" id="UP000799779"/>
    </source>
</evidence>